<dbReference type="InterPro" id="IPR002083">
    <property type="entry name" value="MATH/TRAF_dom"/>
</dbReference>
<dbReference type="Gene3D" id="2.60.210.10">
    <property type="entry name" value="Apoptosis, Tumor Necrosis Factor Receptor Associated Protein 2, Chain A"/>
    <property type="match status" value="1"/>
</dbReference>
<proteinExistence type="inferred from homology"/>
<evidence type="ECO:0000256" key="2">
    <source>
        <dbReference type="ARBA" id="ARBA00010846"/>
    </source>
</evidence>
<dbReference type="InterPro" id="IPR011333">
    <property type="entry name" value="SKP1/BTB/POZ_sf"/>
</dbReference>
<dbReference type="Proteomes" id="UP001497457">
    <property type="component" value="Chromosome 21rd"/>
</dbReference>
<dbReference type="InterPro" id="IPR056423">
    <property type="entry name" value="BACK_BPM_SPOP"/>
</dbReference>
<organism evidence="5 6">
    <name type="scientific">Urochloa decumbens</name>
    <dbReference type="NCBI Taxonomy" id="240449"/>
    <lineage>
        <taxon>Eukaryota</taxon>
        <taxon>Viridiplantae</taxon>
        <taxon>Streptophyta</taxon>
        <taxon>Embryophyta</taxon>
        <taxon>Tracheophyta</taxon>
        <taxon>Spermatophyta</taxon>
        <taxon>Magnoliopsida</taxon>
        <taxon>Liliopsida</taxon>
        <taxon>Poales</taxon>
        <taxon>Poaceae</taxon>
        <taxon>PACMAD clade</taxon>
        <taxon>Panicoideae</taxon>
        <taxon>Panicodae</taxon>
        <taxon>Paniceae</taxon>
        <taxon>Melinidinae</taxon>
        <taxon>Urochloa</taxon>
    </lineage>
</organism>
<comment type="pathway">
    <text evidence="1">Protein modification; protein ubiquitination.</text>
</comment>
<reference evidence="6" key="1">
    <citation type="submission" date="2024-06" db="EMBL/GenBank/DDBJ databases">
        <authorList>
            <person name="Ryan C."/>
        </authorList>
    </citation>
    <scope>NUCLEOTIDE SEQUENCE [LARGE SCALE GENOMIC DNA]</scope>
</reference>
<evidence type="ECO:0000259" key="3">
    <source>
        <dbReference type="PROSITE" id="PS50097"/>
    </source>
</evidence>
<dbReference type="InterPro" id="IPR045005">
    <property type="entry name" value="BPM1-6"/>
</dbReference>
<reference evidence="5 6" key="2">
    <citation type="submission" date="2024-10" db="EMBL/GenBank/DDBJ databases">
        <authorList>
            <person name="Ryan C."/>
        </authorList>
    </citation>
    <scope>NUCLEOTIDE SEQUENCE [LARGE SCALE GENOMIC DNA]</scope>
</reference>
<dbReference type="SMART" id="SM00225">
    <property type="entry name" value="BTB"/>
    <property type="match status" value="1"/>
</dbReference>
<dbReference type="CDD" id="cd00121">
    <property type="entry name" value="MATH"/>
    <property type="match status" value="1"/>
</dbReference>
<dbReference type="Pfam" id="PF24570">
    <property type="entry name" value="BACK_BPM_SPOP"/>
    <property type="match status" value="1"/>
</dbReference>
<accession>A0ABC9AHX4</accession>
<evidence type="ECO:0000313" key="6">
    <source>
        <dbReference type="Proteomes" id="UP001497457"/>
    </source>
</evidence>
<feature type="domain" description="BTB" evidence="3">
    <location>
        <begin position="166"/>
        <end position="236"/>
    </location>
</feature>
<evidence type="ECO:0000256" key="1">
    <source>
        <dbReference type="ARBA" id="ARBA00004906"/>
    </source>
</evidence>
<dbReference type="PROSITE" id="PS50144">
    <property type="entry name" value="MATH"/>
    <property type="match status" value="1"/>
</dbReference>
<dbReference type="Pfam" id="PF22486">
    <property type="entry name" value="MATH_2"/>
    <property type="match status" value="1"/>
</dbReference>
<comment type="similarity">
    <text evidence="2">Belongs to the Tdpoz family.</text>
</comment>
<dbReference type="Gene3D" id="3.30.710.10">
    <property type="entry name" value="Potassium Channel Kv1.1, Chain A"/>
    <property type="match status" value="1"/>
</dbReference>
<keyword evidence="6" id="KW-1185">Reference proteome</keyword>
<evidence type="ECO:0000259" key="4">
    <source>
        <dbReference type="PROSITE" id="PS50144"/>
    </source>
</evidence>
<dbReference type="InterPro" id="IPR000210">
    <property type="entry name" value="BTB/POZ_dom"/>
</dbReference>
<protein>
    <submittedName>
        <fullName evidence="5">Uncharacterized protein</fullName>
    </submittedName>
</protein>
<dbReference type="Pfam" id="PF00651">
    <property type="entry name" value="BTB"/>
    <property type="match status" value="1"/>
</dbReference>
<dbReference type="EMBL" id="OZ075131">
    <property type="protein sequence ID" value="CAL4979479.1"/>
    <property type="molecule type" value="Genomic_DNA"/>
</dbReference>
<dbReference type="SUPFAM" id="SSF54695">
    <property type="entry name" value="POZ domain"/>
    <property type="match status" value="1"/>
</dbReference>
<dbReference type="PROSITE" id="PS50097">
    <property type="entry name" value="BTB"/>
    <property type="match status" value="1"/>
</dbReference>
<name>A0ABC9AHX4_9POAL</name>
<dbReference type="InterPro" id="IPR008974">
    <property type="entry name" value="TRAF-like"/>
</dbReference>
<gene>
    <name evidence="5" type="ORF">URODEC1_LOCUS55271</name>
</gene>
<sequence length="340" mass="37725">MSPSSTSFAETVTGWHVFKVEGYSQMKGLGVARRIKSSRFLVGGHSWCITFFPDGSSDCICLALRLEDRDTAGDITVRAKHSFLDEVGEPIPSSTRTSDSLYLFKWISESRVIARIKREDMESTYVRDDMFCIRCDVTVIHEMSVVVPPSDLHQHLADLLATGVGADVTFVVGGETFHAHKNVLAARSSVFKAEFFGGPVKENVEASIIIRIDGIDPSVFEAMLHFIYTDTLPKFERGDELVMAQHLLVAADRYNVERLVSLCEFDLSLFIGTSVVVSTLVLAEQLGCQLLKEECFKFLKFSENYKKVLVGDDLEHLVSSCPSLVDELCAKLGVCDLSCN</sequence>
<dbReference type="PANTHER" id="PTHR26379:SF296">
    <property type="entry name" value="BTB DOMAIN-CONTAINING PROTEIN"/>
    <property type="match status" value="1"/>
</dbReference>
<dbReference type="Gene3D" id="1.25.40.420">
    <property type="match status" value="1"/>
</dbReference>
<evidence type="ECO:0000313" key="5">
    <source>
        <dbReference type="EMBL" id="CAL4979479.1"/>
    </source>
</evidence>
<dbReference type="SUPFAM" id="SSF49599">
    <property type="entry name" value="TRAF domain-like"/>
    <property type="match status" value="1"/>
</dbReference>
<feature type="domain" description="MATH" evidence="4">
    <location>
        <begin position="13"/>
        <end position="137"/>
    </location>
</feature>
<dbReference type="PANTHER" id="PTHR26379">
    <property type="entry name" value="BTB/POZ AND MATH DOMAIN-CONTAINING PROTEIN 1"/>
    <property type="match status" value="1"/>
</dbReference>
<dbReference type="AlphaFoldDB" id="A0ABC9AHX4"/>